<name>A0ABT2FFA5_9GAMM</name>
<dbReference type="EMBL" id="JAKOGG010000001">
    <property type="protein sequence ID" value="MCS4554937.1"/>
    <property type="molecule type" value="Genomic_DNA"/>
</dbReference>
<proteinExistence type="predicted"/>
<dbReference type="PROSITE" id="PS51186">
    <property type="entry name" value="GNAT"/>
    <property type="match status" value="1"/>
</dbReference>
<evidence type="ECO:0000313" key="4">
    <source>
        <dbReference type="EMBL" id="MCS4554937.1"/>
    </source>
</evidence>
<evidence type="ECO:0000259" key="3">
    <source>
        <dbReference type="PROSITE" id="PS51186"/>
    </source>
</evidence>
<evidence type="ECO:0000256" key="2">
    <source>
        <dbReference type="ARBA" id="ARBA00023315"/>
    </source>
</evidence>
<dbReference type="Pfam" id="PF00583">
    <property type="entry name" value="Acetyltransf_1"/>
    <property type="match status" value="1"/>
</dbReference>
<sequence length="163" mass="18090">MLQVRALLPQDYAAVQAIYQQGIDFGFATFQTAVLSWDEWDSCMLPQCRLLALLDGQVVGWAALSAVSSRPVYRGVADVSIYIAKNARGKGVGLQLLQRLVAESEQQGFWTLQAGIFPENQASMALHRRNGFQLLGVHNKLGQLNGEWRDVVLMERRSEVVGV</sequence>
<feature type="domain" description="N-acetyltransferase" evidence="3">
    <location>
        <begin position="2"/>
        <end position="159"/>
    </location>
</feature>
<dbReference type="SUPFAM" id="SSF55729">
    <property type="entry name" value="Acyl-CoA N-acyltransferases (Nat)"/>
    <property type="match status" value="1"/>
</dbReference>
<gene>
    <name evidence="4" type="ORF">L9G74_00620</name>
</gene>
<accession>A0ABT2FFA5</accession>
<evidence type="ECO:0000313" key="5">
    <source>
        <dbReference type="Proteomes" id="UP001201549"/>
    </source>
</evidence>
<dbReference type="PANTHER" id="PTHR43072:SF23">
    <property type="entry name" value="UPF0039 PROTEIN C11D3.02C"/>
    <property type="match status" value="1"/>
</dbReference>
<dbReference type="RefSeq" id="WP_238894274.1">
    <property type="nucleotide sequence ID" value="NZ_JAKOGG010000001.1"/>
</dbReference>
<keyword evidence="5" id="KW-1185">Reference proteome</keyword>
<keyword evidence="2" id="KW-0012">Acyltransferase</keyword>
<dbReference type="InterPro" id="IPR000182">
    <property type="entry name" value="GNAT_dom"/>
</dbReference>
<organism evidence="4 5">
    <name type="scientific">Shewanella electrica</name>
    <dbReference type="NCBI Taxonomy" id="515560"/>
    <lineage>
        <taxon>Bacteria</taxon>
        <taxon>Pseudomonadati</taxon>
        <taxon>Pseudomonadota</taxon>
        <taxon>Gammaproteobacteria</taxon>
        <taxon>Alteromonadales</taxon>
        <taxon>Shewanellaceae</taxon>
        <taxon>Shewanella</taxon>
    </lineage>
</organism>
<dbReference type="InterPro" id="IPR016181">
    <property type="entry name" value="Acyl_CoA_acyltransferase"/>
</dbReference>
<evidence type="ECO:0000256" key="1">
    <source>
        <dbReference type="ARBA" id="ARBA00022679"/>
    </source>
</evidence>
<dbReference type="PANTHER" id="PTHR43072">
    <property type="entry name" value="N-ACETYLTRANSFERASE"/>
    <property type="match status" value="1"/>
</dbReference>
<reference evidence="5" key="1">
    <citation type="submission" date="2023-07" db="EMBL/GenBank/DDBJ databases">
        <title>Shewanella mangrovi sp. nov., an acetaldehyde- degrading bacterium isolated from mangrove sediment.</title>
        <authorList>
            <person name="Liu Y."/>
        </authorList>
    </citation>
    <scope>NUCLEOTIDE SEQUENCE [LARGE SCALE GENOMIC DNA]</scope>
    <source>
        <strain evidence="5">C32</strain>
    </source>
</reference>
<dbReference type="Proteomes" id="UP001201549">
    <property type="component" value="Unassembled WGS sequence"/>
</dbReference>
<keyword evidence="1" id="KW-0808">Transferase</keyword>
<comment type="caution">
    <text evidence="4">The sequence shown here is derived from an EMBL/GenBank/DDBJ whole genome shotgun (WGS) entry which is preliminary data.</text>
</comment>
<dbReference type="CDD" id="cd04301">
    <property type="entry name" value="NAT_SF"/>
    <property type="match status" value="1"/>
</dbReference>
<dbReference type="Gene3D" id="3.40.630.30">
    <property type="match status" value="1"/>
</dbReference>
<protein>
    <submittedName>
        <fullName evidence="4">GNAT family N-acetyltransferase</fullName>
    </submittedName>
</protein>